<evidence type="ECO:0000313" key="1">
    <source>
        <dbReference type="EMBL" id="OWJ64627.1"/>
    </source>
</evidence>
<dbReference type="EMBL" id="NHON01000053">
    <property type="protein sequence ID" value="OWJ64627.1"/>
    <property type="molecule type" value="Genomic_DNA"/>
</dbReference>
<dbReference type="RefSeq" id="WP_088153569.1">
    <property type="nucleotide sequence ID" value="NZ_NHON01000053.1"/>
</dbReference>
<evidence type="ECO:0008006" key="3">
    <source>
        <dbReference type="Google" id="ProtNLM"/>
    </source>
</evidence>
<dbReference type="GO" id="GO:0006355">
    <property type="term" value="P:regulation of DNA-templated transcription"/>
    <property type="evidence" value="ECO:0007669"/>
    <property type="project" value="InterPro"/>
</dbReference>
<dbReference type="InterPro" id="IPR010985">
    <property type="entry name" value="Ribbon_hlx_hlx"/>
</dbReference>
<name>A0A211ZHN1_9PROT</name>
<organism evidence="1 2">
    <name type="scientific">Inquilinus limosus</name>
    <dbReference type="NCBI Taxonomy" id="171674"/>
    <lineage>
        <taxon>Bacteria</taxon>
        <taxon>Pseudomonadati</taxon>
        <taxon>Pseudomonadota</taxon>
        <taxon>Alphaproteobacteria</taxon>
        <taxon>Rhodospirillales</taxon>
        <taxon>Rhodospirillaceae</taxon>
        <taxon>Inquilinus</taxon>
    </lineage>
</organism>
<comment type="caution">
    <text evidence="1">The sequence shown here is derived from an EMBL/GenBank/DDBJ whole genome shotgun (WGS) entry which is preliminary data.</text>
</comment>
<dbReference type="OrthoDB" id="7508186at2"/>
<dbReference type="AlphaFoldDB" id="A0A211ZHN1"/>
<proteinExistence type="predicted"/>
<evidence type="ECO:0000313" key="2">
    <source>
        <dbReference type="Proteomes" id="UP000196655"/>
    </source>
</evidence>
<reference evidence="2" key="1">
    <citation type="submission" date="2017-05" db="EMBL/GenBank/DDBJ databases">
        <authorList>
            <person name="Macchi M."/>
            <person name="Festa S."/>
            <person name="Coppotelli B.M."/>
            <person name="Morelli I.S."/>
        </authorList>
    </citation>
    <scope>NUCLEOTIDE SEQUENCE [LARGE SCALE GENOMIC DNA]</scope>
    <source>
        <strain evidence="2">I</strain>
    </source>
</reference>
<keyword evidence="2" id="KW-1185">Reference proteome</keyword>
<accession>A0A211ZHN1</accession>
<sequence length="74" mass="8336">MSRPFTRRPSSPEAWIRAPEARKPFTARLTIDVTPDLRGRIKIAAYRQGVTVADLLRDLFARHFPASNENGDAS</sequence>
<dbReference type="Proteomes" id="UP000196655">
    <property type="component" value="Unassembled WGS sequence"/>
</dbReference>
<dbReference type="SUPFAM" id="SSF47598">
    <property type="entry name" value="Ribbon-helix-helix"/>
    <property type="match status" value="1"/>
</dbReference>
<gene>
    <name evidence="1" type="ORF">BWR60_23700</name>
</gene>
<protein>
    <recommendedName>
        <fullName evidence="3">Chromosome partitioning protein ParB</fullName>
    </recommendedName>
</protein>